<evidence type="ECO:0000313" key="5">
    <source>
        <dbReference type="EnsemblMetazoa" id="XP_030833005"/>
    </source>
</evidence>
<feature type="compositionally biased region" description="Basic and acidic residues" evidence="1">
    <location>
        <begin position="56"/>
        <end position="77"/>
    </location>
</feature>
<evidence type="ECO:0000256" key="1">
    <source>
        <dbReference type="SAM" id="MobiDB-lite"/>
    </source>
</evidence>
<feature type="region of interest" description="Disordered" evidence="1">
    <location>
        <begin position="56"/>
        <end position="84"/>
    </location>
</feature>
<feature type="region of interest" description="Disordered" evidence="1">
    <location>
        <begin position="535"/>
        <end position="643"/>
    </location>
</feature>
<dbReference type="KEGG" id="spu:100888361"/>
<keyword evidence="2" id="KW-0812">Transmembrane</keyword>
<reference evidence="6" key="1">
    <citation type="submission" date="2015-02" db="EMBL/GenBank/DDBJ databases">
        <title>Genome sequencing for Strongylocentrotus purpuratus.</title>
        <authorList>
            <person name="Murali S."/>
            <person name="Liu Y."/>
            <person name="Vee V."/>
            <person name="English A."/>
            <person name="Wang M."/>
            <person name="Skinner E."/>
            <person name="Han Y."/>
            <person name="Muzny D.M."/>
            <person name="Worley K.C."/>
            <person name="Gibbs R.A."/>
        </authorList>
    </citation>
    <scope>NUCLEOTIDE SEQUENCE</scope>
</reference>
<keyword evidence="2" id="KW-0472">Membrane</keyword>
<evidence type="ECO:0000313" key="6">
    <source>
        <dbReference type="Proteomes" id="UP000007110"/>
    </source>
</evidence>
<dbReference type="InParanoid" id="A0A7M7N948"/>
<organism evidence="5 6">
    <name type="scientific">Strongylocentrotus purpuratus</name>
    <name type="common">Purple sea urchin</name>
    <dbReference type="NCBI Taxonomy" id="7668"/>
    <lineage>
        <taxon>Eukaryota</taxon>
        <taxon>Metazoa</taxon>
        <taxon>Echinodermata</taxon>
        <taxon>Eleutherozoa</taxon>
        <taxon>Echinozoa</taxon>
        <taxon>Echinoidea</taxon>
        <taxon>Euechinoidea</taxon>
        <taxon>Echinacea</taxon>
        <taxon>Camarodonta</taxon>
        <taxon>Echinidea</taxon>
        <taxon>Strongylocentrotidae</taxon>
        <taxon>Strongylocentrotus</taxon>
    </lineage>
</organism>
<dbReference type="RefSeq" id="XP_030833005.1">
    <property type="nucleotide sequence ID" value="XM_030977145.1"/>
</dbReference>
<dbReference type="InterPro" id="IPR013320">
    <property type="entry name" value="ConA-like_dom_sf"/>
</dbReference>
<dbReference type="SUPFAM" id="SSF49899">
    <property type="entry name" value="Concanavalin A-like lectins/glucanases"/>
    <property type="match status" value="1"/>
</dbReference>
<feature type="region of interest" description="Disordered" evidence="1">
    <location>
        <begin position="284"/>
        <end position="319"/>
    </location>
</feature>
<proteinExistence type="predicted"/>
<dbReference type="PROSITE" id="PS50060">
    <property type="entry name" value="MAM_2"/>
    <property type="match status" value="1"/>
</dbReference>
<dbReference type="EnsemblMetazoa" id="XM_030977145">
    <property type="protein sequence ID" value="XP_030833005"/>
    <property type="gene ID" value="LOC100888361"/>
</dbReference>
<dbReference type="InterPro" id="IPR000998">
    <property type="entry name" value="MAM_dom"/>
</dbReference>
<dbReference type="AlphaFoldDB" id="A0A7M7N948"/>
<accession>A0A7M7N948</accession>
<dbReference type="GO" id="GO:0016020">
    <property type="term" value="C:membrane"/>
    <property type="evidence" value="ECO:0007669"/>
    <property type="project" value="InterPro"/>
</dbReference>
<keyword evidence="3" id="KW-0732">Signal</keyword>
<feature type="transmembrane region" description="Helical" evidence="2">
    <location>
        <begin position="253"/>
        <end position="274"/>
    </location>
</feature>
<dbReference type="Gene3D" id="2.60.120.200">
    <property type="match status" value="1"/>
</dbReference>
<feature type="compositionally biased region" description="Polar residues" evidence="1">
    <location>
        <begin position="575"/>
        <end position="584"/>
    </location>
</feature>
<evidence type="ECO:0000256" key="2">
    <source>
        <dbReference type="SAM" id="Phobius"/>
    </source>
</evidence>
<dbReference type="OMA" id="RSCETHY"/>
<feature type="region of interest" description="Disordered" evidence="1">
    <location>
        <begin position="402"/>
        <end position="517"/>
    </location>
</feature>
<evidence type="ECO:0000256" key="3">
    <source>
        <dbReference type="SAM" id="SignalP"/>
    </source>
</evidence>
<evidence type="ECO:0000259" key="4">
    <source>
        <dbReference type="PROSITE" id="PS50060"/>
    </source>
</evidence>
<keyword evidence="2" id="KW-1133">Transmembrane helix</keyword>
<dbReference type="OrthoDB" id="10102177at2759"/>
<sequence length="786" mass="87651">MMTSSTMSRNMLAVVLLCVFLQNVAARRDIFKCDFEDPRSSLCGFRVRHPQKSLEHREEQWDVRRASQSRGGRDGPTTDRTFGIPQGSYGYTKATNQTGRYFYSFRVMIVSPSLVLSSGRGRLSFSAYLWTHLHPVQKADNLPTFRVRGCGDEISWSLQGRTASWQDVDIPIHCNKTFELVLEVIHRMPGSSVAIDDIRVTSMLDLKDHIFNRVTSSSFNHYDFTSTTPPTTTTEEGASGNRSLLITLSGPTIGAIVGIILVILLLNLLIFIILRFKVKSGKRRQASLRRQNNPSNTNEPSQGTEAGVNNKDTIPADRRKKHYIDEDNYIVPDEGFYTDDLENTCDSFMDTSTSGDMQRSCETHYTGLSIVRTSLKEGSCESPQPVGEQKYSTALERPAISYSVKRKAPLRPTSSLRSNDGREDSSAPRKPLAPNPRKESLTPEAVVFYPNGRRKESIPPELSLSPRGGRRKESLTPEAVMFNPNGRRKESLTPDLQLSPRGGGRKQSLTPEIPLPLYKRKESLTPEIPVMLVTGRRKDSVSPESPVAPKVGKRKESLVPQGTGTLPGAGKRNESLTPDTQVPPQTGKRKESLTPEKPTILVPGRRKQSLTPEAPSSMPPTGRRKESLTPETPTMPLPDIPRIVPPTIKVNDAWSSPGYTELSYIRKSIRKDYENTQIDEVDNSDKITIPKGNLLNVSQDETGYLTPSGLSGGLPVYESADPVKFARERAKRSTRKLIHEYHDLGHSNNKSHPQYESTVILGTTPPQRMTISTIWDADSDYEELHI</sequence>
<dbReference type="Proteomes" id="UP000007110">
    <property type="component" value="Unassembled WGS sequence"/>
</dbReference>
<feature type="domain" description="MAM" evidence="4">
    <location>
        <begin position="31"/>
        <end position="202"/>
    </location>
</feature>
<feature type="signal peptide" evidence="3">
    <location>
        <begin position="1"/>
        <end position="26"/>
    </location>
</feature>
<reference evidence="5" key="2">
    <citation type="submission" date="2021-01" db="UniProtKB">
        <authorList>
            <consortium name="EnsemblMetazoa"/>
        </authorList>
    </citation>
    <scope>IDENTIFICATION</scope>
</reference>
<name>A0A7M7N948_STRPU</name>
<feature type="chain" id="PRO_5029549225" description="MAM domain-containing protein" evidence="3">
    <location>
        <begin position="27"/>
        <end position="786"/>
    </location>
</feature>
<feature type="compositionally biased region" description="Polar residues" evidence="1">
    <location>
        <begin position="288"/>
        <end position="304"/>
    </location>
</feature>
<dbReference type="GeneID" id="100888361"/>
<protein>
    <recommendedName>
        <fullName evidence="4">MAM domain-containing protein</fullName>
    </recommendedName>
</protein>
<keyword evidence="6" id="KW-1185">Reference proteome</keyword>